<keyword evidence="4" id="KW-1185">Reference proteome</keyword>
<dbReference type="PANTHER" id="PTHR24020:SF87">
    <property type="entry name" value="COLLAGEN ALPHA-1(VI) CHAIN-LIKE"/>
    <property type="match status" value="1"/>
</dbReference>
<sequence>MICKKWPSRSQYKGSFKELLGEGLLALSRAFSMEVEGPITFQEAAAGFGKSVVQFGSASARGLVVGAPLQTGNVNETGKVYKCNPGSGRCQEILIQRPPDAVNMSLGLSLAARDSELLVCGPTVHQACGQNMYVKGYCFLLDQNLQQLRQCPKHPTDIVFLIDGSGSIDFYDFERMKTFVIEVIRRFHGTDTLFALMQFSSTFQEHFDFNKFKSTHNINSLLSPVRQLGQYTYTARAIQKVVKELFISQKGSRNGAARILIVITDGMKNDDLKYSDVIAEAERAGIIRYAIGVRSIYHNAHLQNHRDLLGHCKYQLQHTQRVNFLLTRPGQIQQHNSIHDKTLTLRERYSTI</sequence>
<evidence type="ECO:0000256" key="1">
    <source>
        <dbReference type="PROSITE-ProRule" id="PRU00803"/>
    </source>
</evidence>
<evidence type="ECO:0000313" key="3">
    <source>
        <dbReference type="Ensembl" id="ENSCSRP00000014815.1"/>
    </source>
</evidence>
<dbReference type="PRINTS" id="PR00453">
    <property type="entry name" value="VWFADOMAIN"/>
</dbReference>
<dbReference type="AlphaFoldDB" id="A0A8C3SJS0"/>
<dbReference type="Gene3D" id="2.130.10.130">
    <property type="entry name" value="Integrin alpha, N-terminal"/>
    <property type="match status" value="1"/>
</dbReference>
<dbReference type="Pfam" id="PF00092">
    <property type="entry name" value="VWA"/>
    <property type="match status" value="1"/>
</dbReference>
<reference evidence="3" key="2">
    <citation type="submission" date="2025-09" db="UniProtKB">
        <authorList>
            <consortium name="Ensembl"/>
        </authorList>
    </citation>
    <scope>IDENTIFICATION</scope>
</reference>
<dbReference type="InterPro" id="IPR002035">
    <property type="entry name" value="VWF_A"/>
</dbReference>
<evidence type="ECO:0000259" key="2">
    <source>
        <dbReference type="PROSITE" id="PS50234"/>
    </source>
</evidence>
<name>A0A8C3SJS0_CHESE</name>
<dbReference type="InterPro" id="IPR050525">
    <property type="entry name" value="ECM_Assembly_Org"/>
</dbReference>
<reference evidence="3" key="1">
    <citation type="submission" date="2025-08" db="UniProtKB">
        <authorList>
            <consortium name="Ensembl"/>
        </authorList>
    </citation>
    <scope>IDENTIFICATION</scope>
</reference>
<evidence type="ECO:0000313" key="4">
    <source>
        <dbReference type="Proteomes" id="UP000694403"/>
    </source>
</evidence>
<accession>A0A8C3SJS0</accession>
<feature type="domain" description="VWFA" evidence="2">
    <location>
        <begin position="157"/>
        <end position="352"/>
    </location>
</feature>
<dbReference type="InterPro" id="IPR013519">
    <property type="entry name" value="Int_alpha_beta-p"/>
</dbReference>
<dbReference type="Gene3D" id="3.40.50.410">
    <property type="entry name" value="von Willebrand factor, type A domain"/>
    <property type="match status" value="1"/>
</dbReference>
<organism evidence="3 4">
    <name type="scientific">Chelydra serpentina</name>
    <name type="common">Snapping turtle</name>
    <name type="synonym">Testudo serpentina</name>
    <dbReference type="NCBI Taxonomy" id="8475"/>
    <lineage>
        <taxon>Eukaryota</taxon>
        <taxon>Metazoa</taxon>
        <taxon>Chordata</taxon>
        <taxon>Craniata</taxon>
        <taxon>Vertebrata</taxon>
        <taxon>Euteleostomi</taxon>
        <taxon>Archelosauria</taxon>
        <taxon>Testudinata</taxon>
        <taxon>Testudines</taxon>
        <taxon>Cryptodira</taxon>
        <taxon>Durocryptodira</taxon>
        <taxon>Americhelydia</taxon>
        <taxon>Chelydroidea</taxon>
        <taxon>Chelydridae</taxon>
        <taxon>Chelydra</taxon>
    </lineage>
</organism>
<dbReference type="PROSITE" id="PS50234">
    <property type="entry name" value="VWFA"/>
    <property type="match status" value="1"/>
</dbReference>
<dbReference type="Ensembl" id="ENSCSRT00000015444.1">
    <property type="protein sequence ID" value="ENSCSRP00000014815.1"/>
    <property type="gene ID" value="ENSCSRG00000011290.1"/>
</dbReference>
<dbReference type="InterPro" id="IPR028994">
    <property type="entry name" value="Integrin_alpha_N"/>
</dbReference>
<dbReference type="SUPFAM" id="SSF53300">
    <property type="entry name" value="vWA-like"/>
    <property type="match status" value="1"/>
</dbReference>
<dbReference type="SMART" id="SM00327">
    <property type="entry name" value="VWA"/>
    <property type="match status" value="1"/>
</dbReference>
<dbReference type="Proteomes" id="UP000694403">
    <property type="component" value="Unplaced"/>
</dbReference>
<dbReference type="PANTHER" id="PTHR24020">
    <property type="entry name" value="COLLAGEN ALPHA"/>
    <property type="match status" value="1"/>
</dbReference>
<protein>
    <recommendedName>
        <fullName evidence="2">VWFA domain-containing protein</fullName>
    </recommendedName>
</protein>
<dbReference type="PROSITE" id="PS51470">
    <property type="entry name" value="FG_GAP"/>
    <property type="match status" value="1"/>
</dbReference>
<dbReference type="InterPro" id="IPR036465">
    <property type="entry name" value="vWFA_dom_sf"/>
</dbReference>
<feature type="repeat" description="FG-GAP" evidence="1">
    <location>
        <begin position="34"/>
        <end position="92"/>
    </location>
</feature>
<proteinExistence type="predicted"/>